<dbReference type="Proteomes" id="UP000028837">
    <property type="component" value="Unassembled WGS sequence"/>
</dbReference>
<proteinExistence type="predicted"/>
<evidence type="ECO:0000313" key="5">
    <source>
        <dbReference type="EMBL" id="KFG40362.1"/>
    </source>
</evidence>
<dbReference type="VEuPathDB" id="ToxoDB:TGDOM2_213067"/>
<keyword evidence="3 5" id="KW-0812">Transmembrane</keyword>
<evidence type="ECO:0000256" key="2">
    <source>
        <dbReference type="SAM" id="MobiDB-lite"/>
    </source>
</evidence>
<keyword evidence="1" id="KW-0175">Coiled coil</keyword>
<protein>
    <submittedName>
        <fullName evidence="5">Putative transmembrane protein</fullName>
    </submittedName>
</protein>
<keyword evidence="4" id="KW-0732">Signal</keyword>
<gene>
    <name evidence="5" type="ORF">TGDOM2_213067</name>
</gene>
<feature type="chain" id="PRO_5001808947" evidence="4">
    <location>
        <begin position="21"/>
        <end position="452"/>
    </location>
</feature>
<accession>A0A086K7J4</accession>
<dbReference type="AlphaFoldDB" id="A0A086K7J4"/>
<evidence type="ECO:0000313" key="6">
    <source>
        <dbReference type="Proteomes" id="UP000028837"/>
    </source>
</evidence>
<evidence type="ECO:0000256" key="3">
    <source>
        <dbReference type="SAM" id="Phobius"/>
    </source>
</evidence>
<name>A0A086K7J4_TOXGO</name>
<feature type="compositionally biased region" description="Basic and acidic residues" evidence="2">
    <location>
        <begin position="156"/>
        <end position="165"/>
    </location>
</feature>
<feature type="coiled-coil region" evidence="1">
    <location>
        <begin position="243"/>
        <end position="270"/>
    </location>
</feature>
<comment type="caution">
    <text evidence="5">The sequence shown here is derived from an EMBL/GenBank/DDBJ whole genome shotgun (WGS) entry which is preliminary data.</text>
</comment>
<feature type="compositionally biased region" description="Polar residues" evidence="2">
    <location>
        <begin position="112"/>
        <end position="122"/>
    </location>
</feature>
<feature type="compositionally biased region" description="Low complexity" evidence="2">
    <location>
        <begin position="70"/>
        <end position="86"/>
    </location>
</feature>
<organism evidence="5 6">
    <name type="scientific">Toxoplasma gondii GAB2-2007-GAL-DOM2</name>
    <dbReference type="NCBI Taxonomy" id="1130820"/>
    <lineage>
        <taxon>Eukaryota</taxon>
        <taxon>Sar</taxon>
        <taxon>Alveolata</taxon>
        <taxon>Apicomplexa</taxon>
        <taxon>Conoidasida</taxon>
        <taxon>Coccidia</taxon>
        <taxon>Eucoccidiorida</taxon>
        <taxon>Eimeriorina</taxon>
        <taxon>Sarcocystidae</taxon>
        <taxon>Toxoplasma</taxon>
    </lineage>
</organism>
<evidence type="ECO:0000256" key="1">
    <source>
        <dbReference type="SAM" id="Coils"/>
    </source>
</evidence>
<keyword evidence="3" id="KW-1133">Transmembrane helix</keyword>
<feature type="transmembrane region" description="Helical" evidence="3">
    <location>
        <begin position="190"/>
        <end position="210"/>
    </location>
</feature>
<reference evidence="5 6" key="1">
    <citation type="submission" date="2014-02" db="EMBL/GenBank/DDBJ databases">
        <authorList>
            <person name="Sibley D."/>
            <person name="Venepally P."/>
            <person name="Karamycheva S."/>
            <person name="Hadjithomas M."/>
            <person name="Khan A."/>
            <person name="Brunk B."/>
            <person name="Roos D."/>
            <person name="Caler E."/>
            <person name="Lorenzi H."/>
        </authorList>
    </citation>
    <scope>NUCLEOTIDE SEQUENCE [LARGE SCALE GENOMIC DNA]</scope>
    <source>
        <strain evidence="5 6">GAB2-2007-GAL-DOM2</strain>
    </source>
</reference>
<dbReference type="OrthoDB" id="10433363at2759"/>
<feature type="compositionally biased region" description="Basic and acidic residues" evidence="2">
    <location>
        <begin position="100"/>
        <end position="111"/>
    </location>
</feature>
<sequence>MHSIVYVVVSVLAVLGRVDGQPLGSRKAKPGAGSAPGPSVLPSSLPHIIMQSPTKNPSKQRKHSMASGDAGAKTATVAEEAAKAVGVRGDTPGDQASARGPDEKEKRETAARTKQNKSTATANKPGETKDPSTPLAGAEGRKPEFSNGQENVVDESDTRGWRDGSRSLIGTENPGKAKTRRLTRPACRRLRYAIGLAIGTVLALLSFYGYRRYRDAEIRAERNRNASAYFYLTGRRNAAVSLAQQLRHEMDRVSEAIRFHEHEQERYERARFDEDAKAAMETTAALEDVLEYFTEKRKEVETLSVRLAAAADMVGADITRQDMRRLTPEQQLQIVRQGRFDEARSLLESTSREANLLRELYVPGIVEAEEEVERAEPGSEELFRRRRDLREKKETRLGSAVDHHLARVIREIPFSVGIPEEQAAQLRAPPGIEPVPEHVLVAMQAIERAQRT</sequence>
<dbReference type="EMBL" id="AHZU02000779">
    <property type="protein sequence ID" value="KFG40362.1"/>
    <property type="molecule type" value="Genomic_DNA"/>
</dbReference>
<evidence type="ECO:0000256" key="4">
    <source>
        <dbReference type="SAM" id="SignalP"/>
    </source>
</evidence>
<feature type="signal peptide" evidence="4">
    <location>
        <begin position="1"/>
        <end position="20"/>
    </location>
</feature>
<keyword evidence="3" id="KW-0472">Membrane</keyword>
<feature type="region of interest" description="Disordered" evidence="2">
    <location>
        <begin position="21"/>
        <end position="182"/>
    </location>
</feature>